<dbReference type="EMBL" id="LXQD01000050">
    <property type="protein sequence ID" value="RCJ40598.1"/>
    <property type="molecule type" value="Genomic_DNA"/>
</dbReference>
<gene>
    <name evidence="1" type="ORF">A6770_37785</name>
</gene>
<evidence type="ECO:0000313" key="2">
    <source>
        <dbReference type="Proteomes" id="UP000252107"/>
    </source>
</evidence>
<accession>A0A367RVK5</accession>
<evidence type="ECO:0000313" key="1">
    <source>
        <dbReference type="EMBL" id="RCJ40598.1"/>
    </source>
</evidence>
<comment type="caution">
    <text evidence="1">The sequence shown here is derived from an EMBL/GenBank/DDBJ whole genome shotgun (WGS) entry which is preliminary data.</text>
</comment>
<dbReference type="AlphaFoldDB" id="A0A367RVK5"/>
<organism evidence="1 2">
    <name type="scientific">Nostoc minutum NIES-26</name>
    <dbReference type="NCBI Taxonomy" id="1844469"/>
    <lineage>
        <taxon>Bacteria</taxon>
        <taxon>Bacillati</taxon>
        <taxon>Cyanobacteriota</taxon>
        <taxon>Cyanophyceae</taxon>
        <taxon>Nostocales</taxon>
        <taxon>Nostocaceae</taxon>
        <taxon>Nostoc</taxon>
    </lineage>
</organism>
<proteinExistence type="predicted"/>
<keyword evidence="2" id="KW-1185">Reference proteome</keyword>
<dbReference type="Proteomes" id="UP000252107">
    <property type="component" value="Unassembled WGS sequence"/>
</dbReference>
<name>A0A367RVK5_9NOSO</name>
<reference evidence="1" key="1">
    <citation type="submission" date="2016-04" db="EMBL/GenBank/DDBJ databases">
        <authorList>
            <person name="Tabuchi Yagui T.R."/>
        </authorList>
    </citation>
    <scope>NUCLEOTIDE SEQUENCE [LARGE SCALE GENOMIC DNA]</scope>
    <source>
        <strain evidence="1">NIES-26</strain>
    </source>
</reference>
<sequence length="76" mass="9360">MQRRFFGCKLSVTRSKADSYEHGKFVHTQEKLYYFVTFSYQHDDSFVEDEKQLSELVTYLFYQKAKQWERNKMRSL</sequence>
<protein>
    <submittedName>
        <fullName evidence="1">Uncharacterized protein</fullName>
    </submittedName>
</protein>